<dbReference type="AlphaFoldDB" id="A0A937VWQ0"/>
<accession>A0A937VWQ0</accession>
<comment type="caution">
    <text evidence="1">The sequence shown here is derived from an EMBL/GenBank/DDBJ whole genome shotgun (WGS) entry which is preliminary data.</text>
</comment>
<dbReference type="Gene3D" id="3.55.50.30">
    <property type="match status" value="1"/>
</dbReference>
<organism evidence="1 2">
    <name type="scientific">Tectimicrobiota bacterium</name>
    <dbReference type="NCBI Taxonomy" id="2528274"/>
    <lineage>
        <taxon>Bacteria</taxon>
        <taxon>Pseudomonadati</taxon>
        <taxon>Nitrospinota/Tectimicrobiota group</taxon>
        <taxon>Candidatus Tectimicrobiota</taxon>
    </lineage>
</organism>
<dbReference type="EMBL" id="VGLS01000021">
    <property type="protein sequence ID" value="MBM3222454.1"/>
    <property type="molecule type" value="Genomic_DNA"/>
</dbReference>
<evidence type="ECO:0008006" key="3">
    <source>
        <dbReference type="Google" id="ProtNLM"/>
    </source>
</evidence>
<sequence>MRKYAQIFFLLKFGVIRGIAPNRVSDPWRTLRLVMLARLNVHPGSTASAHRADAAPLEASPAIQVQHDTLSVALQEVALCDVLATIARQSDIRVVCPAQEAEPRRTLAFTAVPLAEGLQRLLAGTSYALVYTGAGPQRRLALRWPLLSQPSRRLR</sequence>
<proteinExistence type="predicted"/>
<protein>
    <recommendedName>
        <fullName evidence="3">Secretin/TonB short N-terminal domain-containing protein</fullName>
    </recommendedName>
</protein>
<evidence type="ECO:0000313" key="2">
    <source>
        <dbReference type="Proteomes" id="UP000712673"/>
    </source>
</evidence>
<reference evidence="1" key="1">
    <citation type="submission" date="2019-03" db="EMBL/GenBank/DDBJ databases">
        <title>Lake Tanganyika Metagenome-Assembled Genomes (MAGs).</title>
        <authorList>
            <person name="Tran P."/>
        </authorList>
    </citation>
    <scope>NUCLEOTIDE SEQUENCE</scope>
    <source>
        <strain evidence="1">K_DeepCast_65m_m2_066</strain>
    </source>
</reference>
<name>A0A937VWQ0_UNCTE</name>
<dbReference type="Proteomes" id="UP000712673">
    <property type="component" value="Unassembled WGS sequence"/>
</dbReference>
<gene>
    <name evidence="1" type="ORF">FJZ47_01430</name>
</gene>
<evidence type="ECO:0000313" key="1">
    <source>
        <dbReference type="EMBL" id="MBM3222454.1"/>
    </source>
</evidence>